<dbReference type="GO" id="GO:0006635">
    <property type="term" value="P:fatty acid beta-oxidation"/>
    <property type="evidence" value="ECO:0007669"/>
    <property type="project" value="TreeGrafter"/>
</dbReference>
<keyword evidence="1" id="KW-0456">Lyase</keyword>
<feature type="region of interest" description="Disordered" evidence="2">
    <location>
        <begin position="237"/>
        <end position="259"/>
    </location>
</feature>
<evidence type="ECO:0008006" key="4">
    <source>
        <dbReference type="Google" id="ProtNLM"/>
    </source>
</evidence>
<dbReference type="InterPro" id="IPR029045">
    <property type="entry name" value="ClpP/crotonase-like_dom_sf"/>
</dbReference>
<dbReference type="PANTHER" id="PTHR11941:SF54">
    <property type="entry name" value="ENOYL-COA HYDRATASE, MITOCHONDRIAL"/>
    <property type="match status" value="1"/>
</dbReference>
<sequence length="259" mass="28025">MSNEATYELDGHIATITYNRPESLNAINGAMRECLNAAWLEFYNDPDAWVAILTGAGRAFCAGADLRPGQGNSAGTWSGSYFEIPTINSFESGLELWKPTIAAVNGACIGYGLTGAIATDFLLASDRAVFGMPEVKVGVPTIVGSMRIPSKVAWADAMEILLTGDNIDAHRAADIGLAWRVVPHDDLLDEARSLAERLCQGAPLAVRAVKEVATRSQRMAWNEAVRMGESIRRIVGTSDDAQEGVEAFREKRPPEWKGR</sequence>
<feature type="compositionally biased region" description="Basic and acidic residues" evidence="2">
    <location>
        <begin position="246"/>
        <end position="259"/>
    </location>
</feature>
<dbReference type="CDD" id="cd06558">
    <property type="entry name" value="crotonase-like"/>
    <property type="match status" value="1"/>
</dbReference>
<organism evidence="3">
    <name type="scientific">marine metagenome</name>
    <dbReference type="NCBI Taxonomy" id="408172"/>
    <lineage>
        <taxon>unclassified sequences</taxon>
        <taxon>metagenomes</taxon>
        <taxon>ecological metagenomes</taxon>
    </lineage>
</organism>
<dbReference type="Gene3D" id="1.10.12.10">
    <property type="entry name" value="Lyase 2-enoyl-coa Hydratase, Chain A, domain 2"/>
    <property type="match status" value="1"/>
</dbReference>
<accession>A0A381PAC4</accession>
<dbReference type="Pfam" id="PF00378">
    <property type="entry name" value="ECH_1"/>
    <property type="match status" value="1"/>
</dbReference>
<protein>
    <recommendedName>
        <fullName evidence="4">Crotonase</fullName>
    </recommendedName>
</protein>
<dbReference type="InterPro" id="IPR014748">
    <property type="entry name" value="Enoyl-CoA_hydra_C"/>
</dbReference>
<evidence type="ECO:0000256" key="2">
    <source>
        <dbReference type="SAM" id="MobiDB-lite"/>
    </source>
</evidence>
<evidence type="ECO:0000313" key="3">
    <source>
        <dbReference type="EMBL" id="SUZ63921.1"/>
    </source>
</evidence>
<dbReference type="Gene3D" id="3.90.226.10">
    <property type="entry name" value="2-enoyl-CoA Hydratase, Chain A, domain 1"/>
    <property type="match status" value="1"/>
</dbReference>
<dbReference type="PANTHER" id="PTHR11941">
    <property type="entry name" value="ENOYL-COA HYDRATASE-RELATED"/>
    <property type="match status" value="1"/>
</dbReference>
<dbReference type="SUPFAM" id="SSF52096">
    <property type="entry name" value="ClpP/crotonase"/>
    <property type="match status" value="1"/>
</dbReference>
<dbReference type="GO" id="GO:0016829">
    <property type="term" value="F:lyase activity"/>
    <property type="evidence" value="ECO:0007669"/>
    <property type="project" value="UniProtKB-KW"/>
</dbReference>
<dbReference type="InterPro" id="IPR001753">
    <property type="entry name" value="Enoyl-CoA_hydra/iso"/>
</dbReference>
<dbReference type="AlphaFoldDB" id="A0A381PAC4"/>
<evidence type="ECO:0000256" key="1">
    <source>
        <dbReference type="ARBA" id="ARBA00023239"/>
    </source>
</evidence>
<gene>
    <name evidence="3" type="ORF">METZ01_LOCUS16775</name>
</gene>
<reference evidence="3" key="1">
    <citation type="submission" date="2018-05" db="EMBL/GenBank/DDBJ databases">
        <authorList>
            <person name="Lanie J.A."/>
            <person name="Ng W.-L."/>
            <person name="Kazmierczak K.M."/>
            <person name="Andrzejewski T.M."/>
            <person name="Davidsen T.M."/>
            <person name="Wayne K.J."/>
            <person name="Tettelin H."/>
            <person name="Glass J.I."/>
            <person name="Rusch D."/>
            <person name="Podicherti R."/>
            <person name="Tsui H.-C.T."/>
            <person name="Winkler M.E."/>
        </authorList>
    </citation>
    <scope>NUCLEOTIDE SEQUENCE</scope>
</reference>
<dbReference type="EMBL" id="UINC01000927">
    <property type="protein sequence ID" value="SUZ63921.1"/>
    <property type="molecule type" value="Genomic_DNA"/>
</dbReference>
<proteinExistence type="predicted"/>
<name>A0A381PAC4_9ZZZZ</name>